<feature type="domain" description="P-type ATPase A" evidence="12">
    <location>
        <begin position="138"/>
        <end position="236"/>
    </location>
</feature>
<dbReference type="InterPro" id="IPR036412">
    <property type="entry name" value="HAD-like_sf"/>
</dbReference>
<dbReference type="SFLD" id="SFLDS00003">
    <property type="entry name" value="Haloacid_Dehalogenase"/>
    <property type="match status" value="1"/>
</dbReference>
<dbReference type="PROSITE" id="PS00154">
    <property type="entry name" value="ATPASE_E1_E2"/>
    <property type="match status" value="1"/>
</dbReference>
<keyword evidence="8" id="KW-1278">Translocase</keyword>
<dbReference type="InterPro" id="IPR051949">
    <property type="entry name" value="Cation_Transport_ATPase"/>
</dbReference>
<evidence type="ECO:0000256" key="11">
    <source>
        <dbReference type="RuleBase" id="RU362081"/>
    </source>
</evidence>
<dbReference type="Gene3D" id="3.40.1110.10">
    <property type="entry name" value="Calcium-transporting ATPase, cytoplasmic domain N"/>
    <property type="match status" value="1"/>
</dbReference>
<dbReference type="Gene3D" id="3.40.50.1000">
    <property type="entry name" value="HAD superfamily/HAD-like"/>
    <property type="match status" value="1"/>
</dbReference>
<keyword evidence="11" id="KW-1003">Cell membrane</keyword>
<keyword evidence="9 11" id="KW-1133">Transmembrane helix</keyword>
<evidence type="ECO:0000256" key="7">
    <source>
        <dbReference type="ARBA" id="ARBA00022842"/>
    </source>
</evidence>
<comment type="similarity">
    <text evidence="2 11">Belongs to the cation transport ATPase (P-type) (TC 3.A.3) family. Type IB subfamily.</text>
</comment>
<feature type="transmembrane region" description="Helical" evidence="11">
    <location>
        <begin position="12"/>
        <end position="28"/>
    </location>
</feature>
<evidence type="ECO:0000256" key="10">
    <source>
        <dbReference type="ARBA" id="ARBA00023136"/>
    </source>
</evidence>
<dbReference type="InterPro" id="IPR044492">
    <property type="entry name" value="P_typ_ATPase_HD_dom"/>
</dbReference>
<evidence type="ECO:0000256" key="1">
    <source>
        <dbReference type="ARBA" id="ARBA00004141"/>
    </source>
</evidence>
<gene>
    <name evidence="13" type="ORF">O7R10_00410</name>
</gene>
<dbReference type="InterPro" id="IPR001757">
    <property type="entry name" value="P_typ_ATPase"/>
</dbReference>
<evidence type="ECO:0000256" key="8">
    <source>
        <dbReference type="ARBA" id="ARBA00022967"/>
    </source>
</evidence>
<keyword evidence="14" id="KW-1185">Reference proteome</keyword>
<dbReference type="Gene3D" id="2.70.150.10">
    <property type="entry name" value="Calcium-transporting ATPase, cytoplasmic transduction domain A"/>
    <property type="match status" value="1"/>
</dbReference>
<reference evidence="13" key="1">
    <citation type="submission" date="2022-12" db="EMBL/GenBank/DDBJ databases">
        <title>Genomic Characterization of Candidatus Phytoplasma sacchari in China.</title>
        <authorList>
            <person name="Zhang R.-Y."/>
        </authorList>
    </citation>
    <scope>NUCLEOTIDE SEQUENCE [LARGE SCALE GENOMIC DNA]</scope>
    <source>
        <strain evidence="13">SCWL1</strain>
    </source>
</reference>
<feature type="transmembrane region" description="Helical" evidence="11">
    <location>
        <begin position="300"/>
        <end position="327"/>
    </location>
</feature>
<dbReference type="Proteomes" id="UP001210120">
    <property type="component" value="Chromosome"/>
</dbReference>
<accession>A0ABY7M1C2</accession>
<organism evidence="13 14">
    <name type="scientific">Candidatus Phytoplasma sacchari</name>
    <dbReference type="NCBI Taxonomy" id="2609813"/>
    <lineage>
        <taxon>Bacteria</taxon>
        <taxon>Bacillati</taxon>
        <taxon>Mycoplasmatota</taxon>
        <taxon>Mollicutes</taxon>
        <taxon>Acholeplasmatales</taxon>
        <taxon>Acholeplasmataceae</taxon>
        <taxon>Candidatus Phytoplasma</taxon>
        <taxon>16SrXI (Rice yellow dwarf group)</taxon>
    </lineage>
</organism>
<keyword evidence="4 11" id="KW-0479">Metal-binding</keyword>
<dbReference type="PANTHER" id="PTHR43079:SF1">
    <property type="entry name" value="CADMIUM_ZINC-TRANSPORTING ATPASE HMA1, CHLOROPLASTIC-RELATED"/>
    <property type="match status" value="1"/>
</dbReference>
<dbReference type="SUPFAM" id="SSF81660">
    <property type="entry name" value="Metal cation-transporting ATPase, ATP-binding domain N"/>
    <property type="match status" value="1"/>
</dbReference>
<proteinExistence type="inferred from homology"/>
<dbReference type="NCBIfam" id="TIGR01525">
    <property type="entry name" value="ATPase-IB_hvy"/>
    <property type="match status" value="1"/>
</dbReference>
<dbReference type="Pfam" id="PF00122">
    <property type="entry name" value="E1-E2_ATPase"/>
    <property type="match status" value="1"/>
</dbReference>
<evidence type="ECO:0000256" key="9">
    <source>
        <dbReference type="ARBA" id="ARBA00022989"/>
    </source>
</evidence>
<keyword evidence="3 11" id="KW-0812">Transmembrane</keyword>
<dbReference type="InterPro" id="IPR023214">
    <property type="entry name" value="HAD_sf"/>
</dbReference>
<keyword evidence="6 11" id="KW-0067">ATP-binding</keyword>
<sequence length="659" mass="75233">MNQYLKKNEKKHFFLFFCGVLFYFFFFVPLNFVHINKILFKNYDSNCLLQFIITIFILFFSGYHIIIEGFVLTYQNSRKEGKFAPNIHILMILGALGAIYLKEFNEANLLIIIFAGANFLEEYIENKSHREINNLFKITSEKARLYHENGDFTLIETKELKIGDKVLILNGDQIPSDGIIISGSSFIDESNITGESMPIEKKEGDKIFGSNINLTNSLIVEITKTVDNAIFNKILKISQKIKKKVSKKASFIKKIEPFYVRTVILIVLLVLFISSIISQLRFNFPIFGYFQFENIFKKMMVFLTVSSPCALAVSDIPATLSAISNLAKKGILLKNGKSLDVFSNIRAIIFDKTGTLTEGKPYVEKIIFNSCNSIDEDKKEEYLNILFEMEKNTNHPISFAIQKYLKNIIKPLNNKRINVSNSVGIGIKYEEGKSSYNIAKYNYFNNSFYCISDNIKKETEKFLSQGKTVIYFSHNEKIIMVIALSDKIRSSSKNMIHYFKDKKIKTVMLTGDNEKVAEYTNSFLLLDLCLSNCLPEDKLEYTTKIKKKYNPIAMIGDGVNDSLALVNSDVSITFQEGSDIVIELSDIVLIQNDLGKIIYTHQLSVKLNKIVKQNIIFSILVIIILSITNFFVTIPFQCAGILHETSTILVILNCLRVLK</sequence>
<keyword evidence="7" id="KW-0460">Magnesium</keyword>
<evidence type="ECO:0000256" key="3">
    <source>
        <dbReference type="ARBA" id="ARBA00022692"/>
    </source>
</evidence>
<dbReference type="SUPFAM" id="SSF81665">
    <property type="entry name" value="Calcium ATPase, transmembrane domain M"/>
    <property type="match status" value="1"/>
</dbReference>
<evidence type="ECO:0000256" key="2">
    <source>
        <dbReference type="ARBA" id="ARBA00006024"/>
    </source>
</evidence>
<dbReference type="InterPro" id="IPR008250">
    <property type="entry name" value="ATPase_P-typ_transduc_dom_A_sf"/>
</dbReference>
<keyword evidence="5 11" id="KW-0547">Nucleotide-binding</keyword>
<dbReference type="SUPFAM" id="SSF81653">
    <property type="entry name" value="Calcium ATPase, transduction domain A"/>
    <property type="match status" value="1"/>
</dbReference>
<evidence type="ECO:0000313" key="13">
    <source>
        <dbReference type="EMBL" id="WBL31515.1"/>
    </source>
</evidence>
<protein>
    <submittedName>
        <fullName evidence="13">Heavy metal translocating P-type ATPase</fullName>
    </submittedName>
</protein>
<evidence type="ECO:0000256" key="6">
    <source>
        <dbReference type="ARBA" id="ARBA00022840"/>
    </source>
</evidence>
<dbReference type="Pfam" id="PF00702">
    <property type="entry name" value="Hydrolase"/>
    <property type="match status" value="1"/>
</dbReference>
<keyword evidence="10 11" id="KW-0472">Membrane</keyword>
<dbReference type="InterPro" id="IPR027256">
    <property type="entry name" value="P-typ_ATPase_IB"/>
</dbReference>
<comment type="subcellular location">
    <subcellularLocation>
        <location evidence="11">Cell membrane</location>
    </subcellularLocation>
    <subcellularLocation>
        <location evidence="1">Membrane</location>
        <topology evidence="1">Multi-pass membrane protein</topology>
    </subcellularLocation>
</comment>
<dbReference type="InterPro" id="IPR023299">
    <property type="entry name" value="ATPase_P-typ_cyto_dom_N"/>
</dbReference>
<evidence type="ECO:0000259" key="12">
    <source>
        <dbReference type="Pfam" id="PF00122"/>
    </source>
</evidence>
<feature type="transmembrane region" description="Helical" evidence="11">
    <location>
        <begin position="615"/>
        <end position="634"/>
    </location>
</feature>
<dbReference type="PRINTS" id="PR00119">
    <property type="entry name" value="CATATPASE"/>
</dbReference>
<dbReference type="SFLD" id="SFLDG00002">
    <property type="entry name" value="C1.7:_P-type_atpase_like"/>
    <property type="match status" value="1"/>
</dbReference>
<evidence type="ECO:0000256" key="5">
    <source>
        <dbReference type="ARBA" id="ARBA00022741"/>
    </source>
</evidence>
<dbReference type="SUPFAM" id="SSF56784">
    <property type="entry name" value="HAD-like"/>
    <property type="match status" value="1"/>
</dbReference>
<dbReference type="InterPro" id="IPR023298">
    <property type="entry name" value="ATPase_P-typ_TM_dom_sf"/>
</dbReference>
<dbReference type="InterPro" id="IPR059000">
    <property type="entry name" value="ATPase_P-type_domA"/>
</dbReference>
<name>A0ABY7M1C2_9MOLU</name>
<dbReference type="InterPro" id="IPR018303">
    <property type="entry name" value="ATPase_P-typ_P_site"/>
</dbReference>
<feature type="transmembrane region" description="Helical" evidence="11">
    <location>
        <begin position="258"/>
        <end position="280"/>
    </location>
</feature>
<dbReference type="PANTHER" id="PTHR43079">
    <property type="entry name" value="PROBABLE CADMIUM/ZINC-TRANSPORTING ATPASE HMA1"/>
    <property type="match status" value="1"/>
</dbReference>
<dbReference type="EMBL" id="CP115156">
    <property type="protein sequence ID" value="WBL31515.1"/>
    <property type="molecule type" value="Genomic_DNA"/>
</dbReference>
<evidence type="ECO:0000256" key="4">
    <source>
        <dbReference type="ARBA" id="ARBA00022723"/>
    </source>
</evidence>
<feature type="transmembrane region" description="Helical" evidence="11">
    <location>
        <begin position="48"/>
        <end position="71"/>
    </location>
</feature>
<dbReference type="SFLD" id="SFLDF00027">
    <property type="entry name" value="p-type_atpase"/>
    <property type="match status" value="1"/>
</dbReference>
<evidence type="ECO:0000313" key="14">
    <source>
        <dbReference type="Proteomes" id="UP001210120"/>
    </source>
</evidence>
<dbReference type="NCBIfam" id="TIGR01494">
    <property type="entry name" value="ATPase_P-type"/>
    <property type="match status" value="1"/>
</dbReference>